<feature type="repeat" description="ANK" evidence="3">
    <location>
        <begin position="241"/>
        <end position="273"/>
    </location>
</feature>
<dbReference type="PROSITE" id="PS50088">
    <property type="entry name" value="ANK_REPEAT"/>
    <property type="match status" value="20"/>
</dbReference>
<sequence length="1161" mass="124690">MKSLAFNVLTTPDKESGLSCLQSACIEGDVDTVSAILNSSPDKLDSAIALSVKIGHNSSHFAGKSILTALRQQDSVKHKQVSGLVEKVTKHFQSQSLLDLAARKGNIEHLRRLLDIGEHVNFLLPVEPDKQSVFRESKRQTPLMLAARFNESDVVEFLVKAGASLEMQDDYGSTPFHYAAMGGKTENILRLIELGSNILIQNNYDASAIHLAATNGHTEAVSVLLEHGANNGANVNECDEERRFPIHAAAFGDYTEVVKFLLQSGGDLSVETYSEETVLHFTTRLDLVSFLVEQGADIHARDGRGQTPLHIAAAKGQSDTWVFSLVLCFDGGHAAAAKALIDRGCDCKLTNKEYPSKSLEADLLQKAASQGLIDVLQLLLDRGVCVDAVSSCGETPLMAAAGAGQCDMVDFLLDRGANINGCDATTAANGKSSCPDLDDSQYLQDSDNEEDDGYHMRISPRKGTTPLYCALAAGQGKVAKGLIERGADTSDSSDQTDSLAQLAANHGLSDILGLLSNEENFHFDHFGDGETLLTLAASRGDIQAVTFLLQKGVDVNAKNLSGDTALCCVLRRCLMRPSAMEIVKLLVSFGADINAMNDRSKTPLQIAVEINFDNAAELLLELGCETKVKDINSNSPLHFSAQNKNGKLTKMLLQYGADATVQEYSCGRTALHVAVNYNSVDTATVLLDHGVDMDVTDKLGHTPLAVALNCGYFPMVQLLAQQGSNVHAKDTCVKTPLSIAVEKFSSEEDDSTAVVKTLLDHGSSVNVTDQYGRAPIHYLSSDATRELCDLLLDNGTSINLPDSNGETPLHFAASVGNTACTEWLLQHGANVGALDRESRTPLHAAASYGGSVELLIQHGANVHLADNKGWLPLHFAAAGRRFDSALVLVQNGADVTAIDKKVRGALRLAARSGCGELVEFLTSHGSDINAKDFAGRPAVLHARDEFIWRPVLQERDEIFIVCNFLEVYVNNGGDIHAIDVVTGRTTLHFAAVFNSLAILDNLLNQGLDLEARDKNGETPLHRAAAGGTPEMIERLVDRGADLSAINNRGQTPLLVSLAAQDSMKGPMLLLKRGSNVQVADKDCNTALHFAVQEPILVKLIIQNAGDAINVNAVNVHGCTALHQAAYKVSEFSEEAVDTVRALLKAGAMFIVAIIKEIRLFT</sequence>
<feature type="repeat" description="ANK" evidence="3">
    <location>
        <begin position="204"/>
        <end position="230"/>
    </location>
</feature>
<feature type="repeat" description="ANK" evidence="3">
    <location>
        <begin position="666"/>
        <end position="698"/>
    </location>
</feature>
<comment type="caution">
    <text evidence="5">The sequence shown here is derived from an EMBL/GenBank/DDBJ whole genome shotgun (WGS) entry which is preliminary data.</text>
</comment>
<dbReference type="OrthoDB" id="10250315at2759"/>
<accession>A0A9X0CZ36</accession>
<evidence type="ECO:0000256" key="1">
    <source>
        <dbReference type="ARBA" id="ARBA00022737"/>
    </source>
</evidence>
<feature type="repeat" description="ANK" evidence="3">
    <location>
        <begin position="771"/>
        <end position="803"/>
    </location>
</feature>
<feature type="repeat" description="ANK" evidence="3">
    <location>
        <begin position="392"/>
        <end position="424"/>
    </location>
</feature>
<dbReference type="PRINTS" id="PR01415">
    <property type="entry name" value="ANKYRIN"/>
</dbReference>
<dbReference type="SMART" id="SM00248">
    <property type="entry name" value="ANK"/>
    <property type="match status" value="27"/>
</dbReference>
<dbReference type="EMBL" id="MU826350">
    <property type="protein sequence ID" value="KAJ7381252.1"/>
    <property type="molecule type" value="Genomic_DNA"/>
</dbReference>
<gene>
    <name evidence="5" type="ORF">OS493_001369</name>
</gene>
<dbReference type="PANTHER" id="PTHR24161">
    <property type="entry name" value="ANK_REP_REGION DOMAIN-CONTAINING PROTEIN-RELATED"/>
    <property type="match status" value="1"/>
</dbReference>
<feature type="repeat" description="ANK" evidence="3">
    <location>
        <begin position="1015"/>
        <end position="1047"/>
    </location>
</feature>
<dbReference type="AlphaFoldDB" id="A0A9X0CZ36"/>
<dbReference type="Pfam" id="PF00023">
    <property type="entry name" value="Ank"/>
    <property type="match status" value="2"/>
</dbReference>
<proteinExistence type="predicted"/>
<feature type="repeat" description="ANK" evidence="3">
    <location>
        <begin position="837"/>
        <end position="867"/>
    </location>
</feature>
<feature type="region of interest" description="Disordered" evidence="4">
    <location>
        <begin position="430"/>
        <end position="457"/>
    </location>
</feature>
<name>A0A9X0CZ36_9CNID</name>
<keyword evidence="1" id="KW-0677">Repeat</keyword>
<feature type="repeat" description="ANK" evidence="3">
    <location>
        <begin position="599"/>
        <end position="631"/>
    </location>
</feature>
<dbReference type="PANTHER" id="PTHR24161:SF122">
    <property type="match status" value="1"/>
</dbReference>
<dbReference type="Gene3D" id="1.25.40.20">
    <property type="entry name" value="Ankyrin repeat-containing domain"/>
    <property type="match status" value="6"/>
</dbReference>
<feature type="repeat" description="ANK" evidence="3">
    <location>
        <begin position="304"/>
        <end position="352"/>
    </location>
</feature>
<dbReference type="InterPro" id="IPR036770">
    <property type="entry name" value="Ankyrin_rpt-contain_sf"/>
</dbReference>
<feature type="repeat" description="ANK" evidence="3">
    <location>
        <begin position="735"/>
        <end position="770"/>
    </location>
</feature>
<feature type="repeat" description="ANK" evidence="3">
    <location>
        <begin position="462"/>
        <end position="494"/>
    </location>
</feature>
<feature type="repeat" description="ANK" evidence="3">
    <location>
        <begin position="804"/>
        <end position="836"/>
    </location>
</feature>
<dbReference type="InterPro" id="IPR002110">
    <property type="entry name" value="Ankyrin_rpt"/>
</dbReference>
<feature type="repeat" description="ANK" evidence="3">
    <location>
        <begin position="699"/>
        <end position="731"/>
    </location>
</feature>
<feature type="repeat" description="ANK" evidence="3">
    <location>
        <begin position="528"/>
        <end position="560"/>
    </location>
</feature>
<evidence type="ECO:0000256" key="3">
    <source>
        <dbReference type="PROSITE-ProRule" id="PRU00023"/>
    </source>
</evidence>
<evidence type="ECO:0000256" key="4">
    <source>
        <dbReference type="SAM" id="MobiDB-lite"/>
    </source>
</evidence>
<protein>
    <submittedName>
        <fullName evidence="5">Uncharacterized protein</fullName>
    </submittedName>
</protein>
<feature type="repeat" description="ANK" evidence="3">
    <location>
        <begin position="868"/>
        <end position="900"/>
    </location>
</feature>
<dbReference type="Proteomes" id="UP001163046">
    <property type="component" value="Unassembled WGS sequence"/>
</dbReference>
<reference evidence="5" key="1">
    <citation type="submission" date="2023-01" db="EMBL/GenBank/DDBJ databases">
        <title>Genome assembly of the deep-sea coral Lophelia pertusa.</title>
        <authorList>
            <person name="Herrera S."/>
            <person name="Cordes E."/>
        </authorList>
    </citation>
    <scope>NUCLEOTIDE SEQUENCE</scope>
    <source>
        <strain evidence="5">USNM1676648</strain>
        <tissue evidence="5">Polyp</tissue>
    </source>
</reference>
<organism evidence="5 6">
    <name type="scientific">Desmophyllum pertusum</name>
    <dbReference type="NCBI Taxonomy" id="174260"/>
    <lineage>
        <taxon>Eukaryota</taxon>
        <taxon>Metazoa</taxon>
        <taxon>Cnidaria</taxon>
        <taxon>Anthozoa</taxon>
        <taxon>Hexacorallia</taxon>
        <taxon>Scleractinia</taxon>
        <taxon>Caryophylliina</taxon>
        <taxon>Caryophylliidae</taxon>
        <taxon>Desmophyllum</taxon>
    </lineage>
</organism>
<evidence type="ECO:0000313" key="5">
    <source>
        <dbReference type="EMBL" id="KAJ7381252.1"/>
    </source>
</evidence>
<feature type="repeat" description="ANK" evidence="3">
    <location>
        <begin position="632"/>
        <end position="664"/>
    </location>
</feature>
<dbReference type="PROSITE" id="PS50297">
    <property type="entry name" value="ANK_REP_REGION"/>
    <property type="match status" value="17"/>
</dbReference>
<evidence type="ECO:0000313" key="6">
    <source>
        <dbReference type="Proteomes" id="UP001163046"/>
    </source>
</evidence>
<feature type="repeat" description="ANK" evidence="3">
    <location>
        <begin position="138"/>
        <end position="170"/>
    </location>
</feature>
<dbReference type="SUPFAM" id="SSF48403">
    <property type="entry name" value="Ankyrin repeat"/>
    <property type="match status" value="5"/>
</dbReference>
<evidence type="ECO:0000256" key="2">
    <source>
        <dbReference type="ARBA" id="ARBA00023043"/>
    </source>
</evidence>
<keyword evidence="2 3" id="KW-0040">ANK repeat</keyword>
<feature type="repeat" description="ANK" evidence="3">
    <location>
        <begin position="982"/>
        <end position="1014"/>
    </location>
</feature>
<feature type="repeat" description="ANK" evidence="3">
    <location>
        <begin position="171"/>
        <end position="203"/>
    </location>
</feature>
<dbReference type="Pfam" id="PF13637">
    <property type="entry name" value="Ank_4"/>
    <property type="match status" value="1"/>
</dbReference>
<keyword evidence="6" id="KW-1185">Reference proteome</keyword>
<dbReference type="Pfam" id="PF12796">
    <property type="entry name" value="Ank_2"/>
    <property type="match status" value="8"/>
</dbReference>
<feature type="repeat" description="ANK" evidence="3">
    <location>
        <begin position="901"/>
        <end position="933"/>
    </location>
</feature>